<dbReference type="PANTHER" id="PTHR18964">
    <property type="entry name" value="ROK (REPRESSOR, ORF, KINASE) FAMILY"/>
    <property type="match status" value="1"/>
</dbReference>
<dbReference type="InterPro" id="IPR036390">
    <property type="entry name" value="WH_DNA-bd_sf"/>
</dbReference>
<accession>A0ABP6RR94</accession>
<dbReference type="InterPro" id="IPR005471">
    <property type="entry name" value="Tscrpt_reg_IclR_N"/>
</dbReference>
<dbReference type="Pfam" id="PF09339">
    <property type="entry name" value="HTH_IclR"/>
    <property type="match status" value="1"/>
</dbReference>
<evidence type="ECO:0000313" key="3">
    <source>
        <dbReference type="EMBL" id="GAA3358007.1"/>
    </source>
</evidence>
<dbReference type="InterPro" id="IPR043129">
    <property type="entry name" value="ATPase_NBD"/>
</dbReference>
<keyword evidence="4" id="KW-1185">Reference proteome</keyword>
<dbReference type="Gene3D" id="1.10.10.10">
    <property type="entry name" value="Winged helix-like DNA-binding domain superfamily/Winged helix DNA-binding domain"/>
    <property type="match status" value="1"/>
</dbReference>
<dbReference type="SUPFAM" id="SSF46785">
    <property type="entry name" value="Winged helix' DNA-binding domain"/>
    <property type="match status" value="1"/>
</dbReference>
<dbReference type="Proteomes" id="UP001500483">
    <property type="component" value="Unassembled WGS sequence"/>
</dbReference>
<organism evidence="3 4">
    <name type="scientific">Saccharopolyspora gregorii</name>
    <dbReference type="NCBI Taxonomy" id="33914"/>
    <lineage>
        <taxon>Bacteria</taxon>
        <taxon>Bacillati</taxon>
        <taxon>Actinomycetota</taxon>
        <taxon>Actinomycetes</taxon>
        <taxon>Pseudonocardiales</taxon>
        <taxon>Pseudonocardiaceae</taxon>
        <taxon>Saccharopolyspora</taxon>
    </lineage>
</organism>
<dbReference type="InterPro" id="IPR036388">
    <property type="entry name" value="WH-like_DNA-bd_sf"/>
</dbReference>
<proteinExistence type="inferred from homology"/>
<name>A0ABP6RR94_9PSEU</name>
<sequence>MRGSNSDRVRRDNLAAVLDLVHRTGPLSRAGITRATGLSRSTVAALIAELTGMGLVAESGPQGTARVGRPSPVVHPDPDCVAIAVNPELDAITLGVVGLGGEVRSRRRIEIARPGAARTVEVVAAELGSAELDGKRIAGIGVAVPGLVRDGDGVVRWAPHLGWREEPIAAELTRATGHPAFAGNDATLGALAEHLFGAGVGVPDLVYLNGGASGIGGGIIAGGSPLGGTGGYAGEFGRNRPAIRDPADRAVPDGTLEDEVNRARLLELLGLGSADQLALSGALADSADPRVRAELARQARVLGGAVGAAVNVLNPRLVVLGGFLADVLGADPAGFAELVAEQCSAPAFEEVRIVPAALGADLLMIGAGQLALHQLLTDPAAIRPPAAEVE</sequence>
<evidence type="ECO:0000259" key="2">
    <source>
        <dbReference type="Pfam" id="PF09339"/>
    </source>
</evidence>
<dbReference type="PANTHER" id="PTHR18964:SF149">
    <property type="entry name" value="BIFUNCTIONAL UDP-N-ACETYLGLUCOSAMINE 2-EPIMERASE_N-ACETYLMANNOSAMINE KINASE"/>
    <property type="match status" value="1"/>
</dbReference>
<feature type="domain" description="HTH iclR-type" evidence="2">
    <location>
        <begin position="13"/>
        <end position="57"/>
    </location>
</feature>
<comment type="caution">
    <text evidence="3">The sequence shown here is derived from an EMBL/GenBank/DDBJ whole genome shotgun (WGS) entry which is preliminary data.</text>
</comment>
<protein>
    <submittedName>
        <fullName evidence="3">ROK family transcriptional regulator</fullName>
    </submittedName>
</protein>
<dbReference type="EMBL" id="BAAAYK010000038">
    <property type="protein sequence ID" value="GAA3358007.1"/>
    <property type="molecule type" value="Genomic_DNA"/>
</dbReference>
<evidence type="ECO:0000256" key="1">
    <source>
        <dbReference type="ARBA" id="ARBA00006479"/>
    </source>
</evidence>
<dbReference type="InterPro" id="IPR000600">
    <property type="entry name" value="ROK"/>
</dbReference>
<reference evidence="4" key="1">
    <citation type="journal article" date="2019" name="Int. J. Syst. Evol. Microbiol.">
        <title>The Global Catalogue of Microorganisms (GCM) 10K type strain sequencing project: providing services to taxonomists for standard genome sequencing and annotation.</title>
        <authorList>
            <consortium name="The Broad Institute Genomics Platform"/>
            <consortium name="The Broad Institute Genome Sequencing Center for Infectious Disease"/>
            <person name="Wu L."/>
            <person name="Ma J."/>
        </authorList>
    </citation>
    <scope>NUCLEOTIDE SEQUENCE [LARGE SCALE GENOMIC DNA]</scope>
    <source>
        <strain evidence="4">JCM 9687</strain>
    </source>
</reference>
<comment type="similarity">
    <text evidence="1">Belongs to the ROK (NagC/XylR) family.</text>
</comment>
<dbReference type="Gene3D" id="3.30.420.40">
    <property type="match status" value="2"/>
</dbReference>
<dbReference type="SUPFAM" id="SSF53067">
    <property type="entry name" value="Actin-like ATPase domain"/>
    <property type="match status" value="1"/>
</dbReference>
<evidence type="ECO:0000313" key="4">
    <source>
        <dbReference type="Proteomes" id="UP001500483"/>
    </source>
</evidence>
<dbReference type="Pfam" id="PF00480">
    <property type="entry name" value="ROK"/>
    <property type="match status" value="1"/>
</dbReference>
<gene>
    <name evidence="3" type="ORF">GCM10020366_28350</name>
</gene>